<dbReference type="InterPro" id="IPR052182">
    <property type="entry name" value="Glycogen/Maltodextrin_Phosph"/>
</dbReference>
<name>A0A5C7FF22_9BACT</name>
<gene>
    <name evidence="13" type="ORF">FUA23_08740</name>
</gene>
<evidence type="ECO:0000256" key="4">
    <source>
        <dbReference type="ARBA" id="ARBA00012591"/>
    </source>
</evidence>
<evidence type="ECO:0000259" key="12">
    <source>
        <dbReference type="Pfam" id="PF11897"/>
    </source>
</evidence>
<feature type="modified residue" description="N6-(pyridoxal phosphate)lysine" evidence="11">
    <location>
        <position position="608"/>
    </location>
</feature>
<dbReference type="Gene3D" id="3.40.50.2000">
    <property type="entry name" value="Glycogen Phosphorylase B"/>
    <property type="match status" value="2"/>
</dbReference>
<evidence type="ECO:0000256" key="6">
    <source>
        <dbReference type="ARBA" id="ARBA00022676"/>
    </source>
</evidence>
<evidence type="ECO:0000256" key="5">
    <source>
        <dbReference type="ARBA" id="ARBA00022533"/>
    </source>
</evidence>
<dbReference type="NCBIfam" id="TIGR02094">
    <property type="entry name" value="more_P_ylases"/>
    <property type="match status" value="1"/>
</dbReference>
<comment type="cofactor">
    <cofactor evidence="2">
        <name>pyridoxal 5'-phosphate</name>
        <dbReference type="ChEBI" id="CHEBI:597326"/>
    </cofactor>
</comment>
<dbReference type="PROSITE" id="PS00102">
    <property type="entry name" value="PHOSPHORYLASE"/>
    <property type="match status" value="1"/>
</dbReference>
<evidence type="ECO:0000256" key="2">
    <source>
        <dbReference type="ARBA" id="ARBA00001933"/>
    </source>
</evidence>
<dbReference type="EC" id="2.4.1.1" evidence="4"/>
<accession>A0A5C7FF22</accession>
<feature type="domain" description="DUF3417" evidence="12">
    <location>
        <begin position="21"/>
        <end position="122"/>
    </location>
</feature>
<keyword evidence="9" id="KW-0119">Carbohydrate metabolism</keyword>
<keyword evidence="8 11" id="KW-0663">Pyridoxal phosphate</keyword>
<evidence type="ECO:0000256" key="10">
    <source>
        <dbReference type="ARBA" id="ARBA00025174"/>
    </source>
</evidence>
<keyword evidence="14" id="KW-1185">Reference proteome</keyword>
<comment type="catalytic activity">
    <reaction evidence="1">
        <text>[(1-&gt;4)-alpha-D-glucosyl](n) + phosphate = [(1-&gt;4)-alpha-D-glucosyl](n-1) + alpha-D-glucose 1-phosphate</text>
        <dbReference type="Rhea" id="RHEA:41732"/>
        <dbReference type="Rhea" id="RHEA-COMP:9584"/>
        <dbReference type="Rhea" id="RHEA-COMP:9586"/>
        <dbReference type="ChEBI" id="CHEBI:15444"/>
        <dbReference type="ChEBI" id="CHEBI:43474"/>
        <dbReference type="ChEBI" id="CHEBI:58601"/>
        <dbReference type="EC" id="2.4.1.1"/>
    </reaction>
</comment>
<evidence type="ECO:0000256" key="3">
    <source>
        <dbReference type="ARBA" id="ARBA00006047"/>
    </source>
</evidence>
<evidence type="ECO:0000256" key="1">
    <source>
        <dbReference type="ARBA" id="ARBA00001275"/>
    </source>
</evidence>
<comment type="similarity">
    <text evidence="3">Belongs to the glycogen phosphorylase family.</text>
</comment>
<dbReference type="GO" id="GO:0005975">
    <property type="term" value="P:carbohydrate metabolic process"/>
    <property type="evidence" value="ECO:0007669"/>
    <property type="project" value="InterPro"/>
</dbReference>
<evidence type="ECO:0000256" key="11">
    <source>
        <dbReference type="PIRSR" id="PIRSR000460-1"/>
    </source>
</evidence>
<dbReference type="PIRSF" id="PIRSF000460">
    <property type="entry name" value="Pprylas_GlgP"/>
    <property type="match status" value="1"/>
</dbReference>
<dbReference type="OrthoDB" id="9760804at2"/>
<dbReference type="AlphaFoldDB" id="A0A5C7FF22"/>
<dbReference type="Pfam" id="PF11897">
    <property type="entry name" value="DUF3417"/>
    <property type="match status" value="1"/>
</dbReference>
<dbReference type="GO" id="GO:0008184">
    <property type="term" value="F:glycogen phosphorylase activity"/>
    <property type="evidence" value="ECO:0007669"/>
    <property type="project" value="InterPro"/>
</dbReference>
<reference evidence="13 14" key="1">
    <citation type="submission" date="2019-08" db="EMBL/GenBank/DDBJ databases">
        <title>Lewinella sp. strain SSH13 Genome sequencing and assembly.</title>
        <authorList>
            <person name="Kim I."/>
        </authorList>
    </citation>
    <scope>NUCLEOTIDE SEQUENCE [LARGE SCALE GENOMIC DNA]</scope>
    <source>
        <strain evidence="13 14">SSH13</strain>
    </source>
</reference>
<dbReference type="GO" id="GO:0030170">
    <property type="term" value="F:pyridoxal phosphate binding"/>
    <property type="evidence" value="ECO:0007669"/>
    <property type="project" value="InterPro"/>
</dbReference>
<organism evidence="13 14">
    <name type="scientific">Neolewinella aurantiaca</name>
    <dbReference type="NCBI Taxonomy" id="2602767"/>
    <lineage>
        <taxon>Bacteria</taxon>
        <taxon>Pseudomonadati</taxon>
        <taxon>Bacteroidota</taxon>
        <taxon>Saprospiria</taxon>
        <taxon>Saprospirales</taxon>
        <taxon>Lewinellaceae</taxon>
        <taxon>Neolewinella</taxon>
    </lineage>
</organism>
<evidence type="ECO:0000313" key="13">
    <source>
        <dbReference type="EMBL" id="TXF89764.1"/>
    </source>
</evidence>
<evidence type="ECO:0000256" key="8">
    <source>
        <dbReference type="ARBA" id="ARBA00022898"/>
    </source>
</evidence>
<evidence type="ECO:0000313" key="14">
    <source>
        <dbReference type="Proteomes" id="UP000321907"/>
    </source>
</evidence>
<dbReference type="InterPro" id="IPR000811">
    <property type="entry name" value="Glyco_trans_35"/>
</dbReference>
<dbReference type="Proteomes" id="UP000321907">
    <property type="component" value="Unassembled WGS sequence"/>
</dbReference>
<keyword evidence="5" id="KW-0021">Allosteric enzyme</keyword>
<evidence type="ECO:0000256" key="7">
    <source>
        <dbReference type="ARBA" id="ARBA00022679"/>
    </source>
</evidence>
<dbReference type="InterPro" id="IPR011834">
    <property type="entry name" value="Agluc_phsphrylas"/>
</dbReference>
<dbReference type="InterPro" id="IPR024517">
    <property type="entry name" value="Glycogen_phosphorylase_DUF3417"/>
</dbReference>
<sequence>MILMQTNSEMKLHRIFIKNELPAALEPLTRLANNIWWSWNASAQELFSSIDPDKFVELNYNPVALLETLDPSRAQELAKDKKFLSQLKAVEKSFDAYLAEPLKRKSPKIAYFSMEYGLHISLKLYSGGLGVLAGDYLKEASDSNVNLFGMGLLYRYGYFNQGLSINGDQIHKYPAQKFTQLPVEPVRNEDGSWLKITVPVQGRMVVAKVWKLPIGRINLYLLDTDHEDNQQDDRALTHMLYGGDNEHRLKQEILLGIGGVRAIEAMGLEPEVYHLNEGHAGFLSIERLKNHVQQDGMNFNEAVEAVRASSLYTTHTPVPAGHDHFPEHMLRNYLYNYAADLGIDWKEFVALGRLNPDDEGEDFNMSKLSIRLSQRVNGVSKLHGEVSQEMFTSLYPGYTTEEVHIGYVTNSVHYPTWIANDLHELYSTQFGKNWLRDQSNKDVWRKVHKIDDKKLFDVRHTLKVRLLEYVREKLEVDMRRRGERPKAIIDIVNNINDNALVFGFARRFATYKRATLLFKNEERLMELVNDADRPVIFLFAGKAHPADQGGQDLIRHIIHVSKKPEFAGKVIFLEDYNMEMAKLLTQGVDVWLNTPTRPLEASGTSGMKAALNGSVNFSVLDGWWAEGYRPDAGWALPLERTYEEQYLQDELDAETIYAILEDEIIPTFYRRDENGISKDWMGFVKQIIAEVAPTFTMKRMMDDYYDRFYLPLGKSQTAASKSKWKPAREFAAWKQDVSEKWSGIHVVDNNSFDSVNESLTMSSKFNAEVVIDTNGIDAKGLVLEYCAYRRLSEEKLELIRTEPFKLAGQKDGKATFTISFDPQYTGVFEYGFRLRPTHKLMPHAQDLNLIFWV</sequence>
<dbReference type="EMBL" id="VOXD01000011">
    <property type="protein sequence ID" value="TXF89764.1"/>
    <property type="molecule type" value="Genomic_DNA"/>
</dbReference>
<keyword evidence="6" id="KW-0328">Glycosyltransferase</keyword>
<comment type="caution">
    <text evidence="13">The sequence shown here is derived from an EMBL/GenBank/DDBJ whole genome shotgun (WGS) entry which is preliminary data.</text>
</comment>
<dbReference type="PANTHER" id="PTHR42655:SF1">
    <property type="entry name" value="GLYCOGEN PHOSPHORYLASE"/>
    <property type="match status" value="1"/>
</dbReference>
<protein>
    <recommendedName>
        <fullName evidence="4">glycogen phosphorylase</fullName>
        <ecNumber evidence="4">2.4.1.1</ecNumber>
    </recommendedName>
</protein>
<comment type="function">
    <text evidence="10">Phosphorylase is an important allosteric enzyme in carbohydrate metabolism. Enzymes from different sources differ in their regulatory mechanisms and in their natural substrates. However, all known phosphorylases share catalytic and structural properties.</text>
</comment>
<dbReference type="SUPFAM" id="SSF53756">
    <property type="entry name" value="UDP-Glycosyltransferase/glycogen phosphorylase"/>
    <property type="match status" value="1"/>
</dbReference>
<dbReference type="Pfam" id="PF00343">
    <property type="entry name" value="Phosphorylase"/>
    <property type="match status" value="1"/>
</dbReference>
<keyword evidence="7 13" id="KW-0808">Transferase</keyword>
<dbReference type="PANTHER" id="PTHR42655">
    <property type="entry name" value="GLYCOGEN PHOSPHORYLASE"/>
    <property type="match status" value="1"/>
</dbReference>
<dbReference type="InterPro" id="IPR035090">
    <property type="entry name" value="Pyridoxal_P_attach_site"/>
</dbReference>
<evidence type="ECO:0000256" key="9">
    <source>
        <dbReference type="ARBA" id="ARBA00023277"/>
    </source>
</evidence>
<proteinExistence type="inferred from homology"/>